<organism evidence="11">
    <name type="scientific">uncultured Thermoleophilia bacterium</name>
    <dbReference type="NCBI Taxonomy" id="1497501"/>
    <lineage>
        <taxon>Bacteria</taxon>
        <taxon>Bacillati</taxon>
        <taxon>Actinomycetota</taxon>
        <taxon>Thermoleophilia</taxon>
        <taxon>environmental samples</taxon>
    </lineage>
</organism>
<gene>
    <name evidence="11" type="ORF">AVDCRST_MAG79-3121</name>
</gene>
<dbReference type="GO" id="GO:0015808">
    <property type="term" value="P:L-alanine transport"/>
    <property type="evidence" value="ECO:0007669"/>
    <property type="project" value="TreeGrafter"/>
</dbReference>
<evidence type="ECO:0000256" key="6">
    <source>
        <dbReference type="ARBA" id="ARBA00022970"/>
    </source>
</evidence>
<dbReference type="GO" id="GO:0015190">
    <property type="term" value="F:L-leucine transmembrane transporter activity"/>
    <property type="evidence" value="ECO:0007669"/>
    <property type="project" value="TreeGrafter"/>
</dbReference>
<evidence type="ECO:0000256" key="10">
    <source>
        <dbReference type="SAM" id="Phobius"/>
    </source>
</evidence>
<dbReference type="GO" id="GO:0015188">
    <property type="term" value="F:L-isoleucine transmembrane transporter activity"/>
    <property type="evidence" value="ECO:0007669"/>
    <property type="project" value="TreeGrafter"/>
</dbReference>
<keyword evidence="5 10" id="KW-0812">Transmembrane</keyword>
<evidence type="ECO:0000256" key="7">
    <source>
        <dbReference type="ARBA" id="ARBA00022989"/>
    </source>
</evidence>
<dbReference type="GO" id="GO:1903806">
    <property type="term" value="P:L-isoleucine import across plasma membrane"/>
    <property type="evidence" value="ECO:0007669"/>
    <property type="project" value="TreeGrafter"/>
</dbReference>
<dbReference type="GO" id="GO:0005304">
    <property type="term" value="F:L-valine transmembrane transporter activity"/>
    <property type="evidence" value="ECO:0007669"/>
    <property type="project" value="TreeGrafter"/>
</dbReference>
<evidence type="ECO:0000256" key="1">
    <source>
        <dbReference type="ARBA" id="ARBA00004651"/>
    </source>
</evidence>
<feature type="transmembrane region" description="Helical" evidence="10">
    <location>
        <begin position="7"/>
        <end position="24"/>
    </location>
</feature>
<feature type="transmembrane region" description="Helical" evidence="10">
    <location>
        <begin position="71"/>
        <end position="88"/>
    </location>
</feature>
<keyword evidence="4" id="KW-0997">Cell inner membrane</keyword>
<feature type="transmembrane region" description="Helical" evidence="10">
    <location>
        <begin position="171"/>
        <end position="198"/>
    </location>
</feature>
<evidence type="ECO:0000256" key="3">
    <source>
        <dbReference type="ARBA" id="ARBA00022475"/>
    </source>
</evidence>
<feature type="transmembrane region" description="Helical" evidence="10">
    <location>
        <begin position="44"/>
        <end position="64"/>
    </location>
</feature>
<feature type="transmembrane region" description="Helical" evidence="10">
    <location>
        <begin position="134"/>
        <end position="151"/>
    </location>
</feature>
<name>A0A6J4URZ9_9ACTN</name>
<comment type="similarity">
    <text evidence="9">Belongs to the binding-protein-dependent transport system permease family. LivHM subfamily.</text>
</comment>
<dbReference type="InterPro" id="IPR052157">
    <property type="entry name" value="BCAA_transport_permease"/>
</dbReference>
<accession>A0A6J4URZ9</accession>
<evidence type="ECO:0000256" key="8">
    <source>
        <dbReference type="ARBA" id="ARBA00023136"/>
    </source>
</evidence>
<evidence type="ECO:0000256" key="9">
    <source>
        <dbReference type="ARBA" id="ARBA00037998"/>
    </source>
</evidence>
<dbReference type="AlphaFoldDB" id="A0A6J4URZ9"/>
<feature type="transmembrane region" description="Helical" evidence="10">
    <location>
        <begin position="261"/>
        <end position="290"/>
    </location>
</feature>
<keyword evidence="3" id="KW-1003">Cell membrane</keyword>
<protein>
    <submittedName>
        <fullName evidence="11">High-affinity branched-chain amino acid transport system permease protein LivH</fullName>
    </submittedName>
</protein>
<proteinExistence type="inferred from homology"/>
<keyword evidence="2" id="KW-0813">Transport</keyword>
<feature type="transmembrane region" description="Helical" evidence="10">
    <location>
        <begin position="228"/>
        <end position="249"/>
    </location>
</feature>
<dbReference type="GO" id="GO:0042941">
    <property type="term" value="P:D-alanine transmembrane transport"/>
    <property type="evidence" value="ECO:0007669"/>
    <property type="project" value="TreeGrafter"/>
</dbReference>
<dbReference type="CDD" id="cd06582">
    <property type="entry name" value="TM_PBP1_LivH_like"/>
    <property type="match status" value="1"/>
</dbReference>
<dbReference type="Pfam" id="PF02653">
    <property type="entry name" value="BPD_transp_2"/>
    <property type="match status" value="1"/>
</dbReference>
<evidence type="ECO:0000256" key="5">
    <source>
        <dbReference type="ARBA" id="ARBA00022692"/>
    </source>
</evidence>
<feature type="transmembrane region" description="Helical" evidence="10">
    <location>
        <begin position="94"/>
        <end position="113"/>
    </location>
</feature>
<sequence length="334" mass="35118">MRQVTGKGLAAVGLLVAVAVWLVWNFSESPAAFLRVSIIGLQNGALYALIALGYTLVYGIIELINFAHGDLFMLGSLFGMFLLAQSGQDASNPATWLLLIGIIAATMVFCGTLNMTIERVAYRPLRNAPKLAPLITAIGMSFILQNIGLIWNGPGQVSVPVVLPNEVLFTIGGVGINSIPLIIVGVTIPLLLLLTWIVRSTKPGKAMRATAQDADGARLMGINVNRTIAFTFALGGLMAGAAGVLYAQAVSTTRWDQGFQLGLISFTAAVLGGIGNLRGAVLGAVLIGFIQALNEGLPHGAGAQWSQSLVFSILILILVFKPEGLLGEQTPEKV</sequence>
<reference evidence="11" key="1">
    <citation type="submission" date="2020-02" db="EMBL/GenBank/DDBJ databases">
        <authorList>
            <person name="Meier V. D."/>
        </authorList>
    </citation>
    <scope>NUCLEOTIDE SEQUENCE</scope>
    <source>
        <strain evidence="11">AVDCRST_MAG79</strain>
    </source>
</reference>
<dbReference type="PANTHER" id="PTHR11795:SF371">
    <property type="entry name" value="HIGH-AFFINITY BRANCHED-CHAIN AMINO ACID TRANSPORT SYSTEM PERMEASE PROTEIN LIVH"/>
    <property type="match status" value="1"/>
</dbReference>
<dbReference type="PANTHER" id="PTHR11795">
    <property type="entry name" value="BRANCHED-CHAIN AMINO ACID TRANSPORT SYSTEM PERMEASE PROTEIN LIVH"/>
    <property type="match status" value="1"/>
</dbReference>
<dbReference type="GO" id="GO:0015192">
    <property type="term" value="F:L-phenylalanine transmembrane transporter activity"/>
    <property type="evidence" value="ECO:0007669"/>
    <property type="project" value="TreeGrafter"/>
</dbReference>
<evidence type="ECO:0000313" key="11">
    <source>
        <dbReference type="EMBL" id="CAA9556376.1"/>
    </source>
</evidence>
<dbReference type="InterPro" id="IPR001851">
    <property type="entry name" value="ABC_transp_permease"/>
</dbReference>
<dbReference type="GO" id="GO:0005886">
    <property type="term" value="C:plasma membrane"/>
    <property type="evidence" value="ECO:0007669"/>
    <property type="project" value="UniProtKB-SubCell"/>
</dbReference>
<keyword evidence="7 10" id="KW-1133">Transmembrane helix</keyword>
<evidence type="ECO:0000256" key="2">
    <source>
        <dbReference type="ARBA" id="ARBA00022448"/>
    </source>
</evidence>
<keyword evidence="6" id="KW-0029">Amino-acid transport</keyword>
<dbReference type="EMBL" id="CADCWC010000501">
    <property type="protein sequence ID" value="CAA9556376.1"/>
    <property type="molecule type" value="Genomic_DNA"/>
</dbReference>
<comment type="subcellular location">
    <subcellularLocation>
        <location evidence="1">Cell membrane</location>
        <topology evidence="1">Multi-pass membrane protein</topology>
    </subcellularLocation>
</comment>
<keyword evidence="8 10" id="KW-0472">Membrane</keyword>
<evidence type="ECO:0000256" key="4">
    <source>
        <dbReference type="ARBA" id="ARBA00022519"/>
    </source>
</evidence>